<evidence type="ECO:0000313" key="2">
    <source>
        <dbReference type="EMBL" id="CAH0713112.1"/>
    </source>
</evidence>
<name>A0A8J9VKT3_9NEOP</name>
<organism evidence="2 3">
    <name type="scientific">Brenthis ino</name>
    <name type="common">lesser marbled fritillary</name>
    <dbReference type="NCBI Taxonomy" id="405034"/>
    <lineage>
        <taxon>Eukaryota</taxon>
        <taxon>Metazoa</taxon>
        <taxon>Ecdysozoa</taxon>
        <taxon>Arthropoda</taxon>
        <taxon>Hexapoda</taxon>
        <taxon>Insecta</taxon>
        <taxon>Pterygota</taxon>
        <taxon>Neoptera</taxon>
        <taxon>Endopterygota</taxon>
        <taxon>Lepidoptera</taxon>
        <taxon>Glossata</taxon>
        <taxon>Ditrysia</taxon>
        <taxon>Papilionoidea</taxon>
        <taxon>Nymphalidae</taxon>
        <taxon>Heliconiinae</taxon>
        <taxon>Argynnini</taxon>
        <taxon>Brenthis</taxon>
    </lineage>
</organism>
<gene>
    <name evidence="2" type="ORF">BINO364_LOCUS306</name>
</gene>
<feature type="region of interest" description="Disordered" evidence="1">
    <location>
        <begin position="38"/>
        <end position="71"/>
    </location>
</feature>
<sequence length="71" mass="7709">MMLNPDNNLLSRFCMCTGKPPSNECPEHRWSSHIPRMESRETASGHSPLAVGSSAAQNYGSIPGRTHLGPC</sequence>
<evidence type="ECO:0000256" key="1">
    <source>
        <dbReference type="SAM" id="MobiDB-lite"/>
    </source>
</evidence>
<accession>A0A8J9VKT3</accession>
<reference evidence="2" key="1">
    <citation type="submission" date="2021-12" db="EMBL/GenBank/DDBJ databases">
        <authorList>
            <person name="Martin H S."/>
        </authorList>
    </citation>
    <scope>NUCLEOTIDE SEQUENCE</scope>
</reference>
<dbReference type="EMBL" id="OV170221">
    <property type="protein sequence ID" value="CAH0713112.1"/>
    <property type="molecule type" value="Genomic_DNA"/>
</dbReference>
<dbReference type="AlphaFoldDB" id="A0A8J9VKT3"/>
<evidence type="ECO:0000313" key="3">
    <source>
        <dbReference type="Proteomes" id="UP000838878"/>
    </source>
</evidence>
<keyword evidence="3" id="KW-1185">Reference proteome</keyword>
<feature type="non-terminal residue" evidence="2">
    <location>
        <position position="71"/>
    </location>
</feature>
<dbReference type="Proteomes" id="UP000838878">
    <property type="component" value="Chromosome 1"/>
</dbReference>
<protein>
    <submittedName>
        <fullName evidence="2">Uncharacterized protein</fullName>
    </submittedName>
</protein>
<proteinExistence type="predicted"/>